<evidence type="ECO:0000313" key="1">
    <source>
        <dbReference type="EMBL" id="GAA0448346.1"/>
    </source>
</evidence>
<reference evidence="2" key="1">
    <citation type="journal article" date="2019" name="Int. J. Syst. Evol. Microbiol.">
        <title>The Global Catalogue of Microorganisms (GCM) 10K type strain sequencing project: providing services to taxonomists for standard genome sequencing and annotation.</title>
        <authorList>
            <consortium name="The Broad Institute Genomics Platform"/>
            <consortium name="The Broad Institute Genome Sequencing Center for Infectious Disease"/>
            <person name="Wu L."/>
            <person name="Ma J."/>
        </authorList>
    </citation>
    <scope>NUCLEOTIDE SEQUENCE [LARGE SCALE GENOMIC DNA]</scope>
    <source>
        <strain evidence="2">JCM 4805</strain>
    </source>
</reference>
<sequence>MHCGTTVGVHGILHRHPWLADADAEELRETVLDLALARADAYGWYAPYGWCTAKGRKARHEPERWLACDQGGDWAGGGEIRELAWMRADIPEDVRHPRLPVLPMARTLLDALDRVGAVALTALCAHLPLQITAGDASGDLDEMREWFALGPPAASLPVSAAASAEAHLTVSAAPSSAWGARHETARVHRAVQERLGGAAEVRIPRTIDAAHLACRETSGELPAGTRPVAQLSVRVREWSADVAMWLIEATGDALRATGHSVPVMVTVSRPSS</sequence>
<organism evidence="1 2">
    <name type="scientific">Streptomyces olivaceiscleroticus</name>
    <dbReference type="NCBI Taxonomy" id="68245"/>
    <lineage>
        <taxon>Bacteria</taxon>
        <taxon>Bacillati</taxon>
        <taxon>Actinomycetota</taxon>
        <taxon>Actinomycetes</taxon>
        <taxon>Kitasatosporales</taxon>
        <taxon>Streptomycetaceae</taxon>
        <taxon>Streptomyces</taxon>
    </lineage>
</organism>
<dbReference type="EMBL" id="BAAABY010000009">
    <property type="protein sequence ID" value="GAA0448346.1"/>
    <property type="molecule type" value="Genomic_DNA"/>
</dbReference>
<name>A0ABP3JEL5_9ACTN</name>
<protein>
    <submittedName>
        <fullName evidence="1">Uncharacterized protein</fullName>
    </submittedName>
</protein>
<proteinExistence type="predicted"/>
<keyword evidence="2" id="KW-1185">Reference proteome</keyword>
<dbReference type="RefSeq" id="WP_346093347.1">
    <property type="nucleotide sequence ID" value="NZ_BAAABY010000009.1"/>
</dbReference>
<gene>
    <name evidence="1" type="ORF">GCM10010361_10340</name>
</gene>
<evidence type="ECO:0000313" key="2">
    <source>
        <dbReference type="Proteomes" id="UP001500909"/>
    </source>
</evidence>
<comment type="caution">
    <text evidence="1">The sequence shown here is derived from an EMBL/GenBank/DDBJ whole genome shotgun (WGS) entry which is preliminary data.</text>
</comment>
<accession>A0ABP3JEL5</accession>
<dbReference type="Proteomes" id="UP001500909">
    <property type="component" value="Unassembled WGS sequence"/>
</dbReference>